<dbReference type="OrthoDB" id="10263353at2759"/>
<evidence type="ECO:0000313" key="4">
    <source>
        <dbReference type="Proteomes" id="UP000031512"/>
    </source>
</evidence>
<dbReference type="GO" id="GO:0016579">
    <property type="term" value="P:protein deubiquitination"/>
    <property type="evidence" value="ECO:0007669"/>
    <property type="project" value="InterPro"/>
</dbReference>
<dbReference type="RefSeq" id="XP_004830324.1">
    <property type="nucleotide sequence ID" value="XM_004830267.1"/>
</dbReference>
<keyword evidence="3" id="KW-0378">Hydrolase</keyword>
<name>L0AZF8_THEEQ</name>
<dbReference type="InterPro" id="IPR001394">
    <property type="entry name" value="Peptidase_C19_UCH"/>
</dbReference>
<dbReference type="EMBL" id="CP001670">
    <property type="protein sequence ID" value="AFZ80658.1"/>
    <property type="molecule type" value="Genomic_DNA"/>
</dbReference>
<dbReference type="Pfam" id="PF00443">
    <property type="entry name" value="UCH"/>
    <property type="match status" value="1"/>
</dbReference>
<accession>L0AZF8</accession>
<dbReference type="SUPFAM" id="SSF54001">
    <property type="entry name" value="Cysteine proteinases"/>
    <property type="match status" value="1"/>
</dbReference>
<feature type="domain" description="USP" evidence="1">
    <location>
        <begin position="1"/>
        <end position="161"/>
    </location>
</feature>
<evidence type="ECO:0000259" key="1">
    <source>
        <dbReference type="PROSITE" id="PS50235"/>
    </source>
</evidence>
<proteinExistence type="predicted"/>
<evidence type="ECO:0000259" key="2">
    <source>
        <dbReference type="PROSITE" id="PS50835"/>
    </source>
</evidence>
<dbReference type="PANTHER" id="PTHR21646:SF16">
    <property type="entry name" value="U4_U6.U5 TRI-SNRNP-ASSOCIATED PROTEIN 2"/>
    <property type="match status" value="1"/>
</dbReference>
<keyword evidence="4" id="KW-1185">Reference proteome</keyword>
<gene>
    <name evidence="3" type="ORF">BEWA_000630</name>
</gene>
<dbReference type="GO" id="GO:0004843">
    <property type="term" value="F:cysteine-type deubiquitinase activity"/>
    <property type="evidence" value="ECO:0007669"/>
    <property type="project" value="InterPro"/>
</dbReference>
<dbReference type="InterPro" id="IPR050185">
    <property type="entry name" value="Ub_carboxyl-term_hydrolase"/>
</dbReference>
<dbReference type="Proteomes" id="UP000031512">
    <property type="component" value="Chromosome 3"/>
</dbReference>
<protein>
    <submittedName>
        <fullName evidence="3">Ubiquitin carboxyl-terminal hydrolase, putative</fullName>
        <ecNumber evidence="3">3.1.2.15</ecNumber>
    </submittedName>
</protein>
<dbReference type="AlphaFoldDB" id="L0AZF8"/>
<feature type="domain" description="Ig-like" evidence="2">
    <location>
        <begin position="75"/>
        <end position="161"/>
    </location>
</feature>
<dbReference type="VEuPathDB" id="PiroplasmaDB:BEWA_000630"/>
<organism evidence="3 4">
    <name type="scientific">Theileria equi strain WA</name>
    <dbReference type="NCBI Taxonomy" id="1537102"/>
    <lineage>
        <taxon>Eukaryota</taxon>
        <taxon>Sar</taxon>
        <taxon>Alveolata</taxon>
        <taxon>Apicomplexa</taxon>
        <taxon>Aconoidasida</taxon>
        <taxon>Piroplasmida</taxon>
        <taxon>Theileriidae</taxon>
        <taxon>Theileria</taxon>
    </lineage>
</organism>
<sequence>MLMLEVPDAPIFKDSHERNIIPQVSIFDLLKKYDGNTESYVSGKIQKYSIWRLPEYLILIVKRFFKNEYFEEKNPTIVAFPMKNLDLSEYVDEDSPEKGENARYDLVCNICHEGKPKDGSFKVFVFHPPSSNWYQLEDLLVTQVLPQFVAQSGMIYSCICS</sequence>
<dbReference type="PANTHER" id="PTHR21646">
    <property type="entry name" value="UBIQUITIN CARBOXYL-TERMINAL HYDROLASE"/>
    <property type="match status" value="1"/>
</dbReference>
<reference evidence="3 4" key="1">
    <citation type="journal article" date="2012" name="BMC Genomics">
        <title>Comparative genomic analysis and phylogenetic position of Theileria equi.</title>
        <authorList>
            <person name="Kappmeyer L.S."/>
            <person name="Thiagarajan M."/>
            <person name="Herndon D.R."/>
            <person name="Ramsay J.D."/>
            <person name="Caler E."/>
            <person name="Djikeng A."/>
            <person name="Gillespie J.J."/>
            <person name="Lau A.O."/>
            <person name="Roalson E.H."/>
            <person name="Silva J.C."/>
            <person name="Silva M.G."/>
            <person name="Suarez C.E."/>
            <person name="Ueti M.W."/>
            <person name="Nene V.M."/>
            <person name="Mealey R.H."/>
            <person name="Knowles D.P."/>
            <person name="Brayton K.A."/>
        </authorList>
    </citation>
    <scope>NUCLEOTIDE SEQUENCE [LARGE SCALE GENOMIC DNA]</scope>
    <source>
        <strain evidence="3 4">WA</strain>
    </source>
</reference>
<dbReference type="GeneID" id="15805567"/>
<evidence type="ECO:0000313" key="3">
    <source>
        <dbReference type="EMBL" id="AFZ80658.1"/>
    </source>
</evidence>
<dbReference type="EC" id="3.1.2.15" evidence="3"/>
<dbReference type="KEGG" id="beq:BEWA_000630"/>
<dbReference type="InterPro" id="IPR007110">
    <property type="entry name" value="Ig-like_dom"/>
</dbReference>
<dbReference type="STRING" id="1537102.L0AZF8"/>
<dbReference type="PROSITE" id="PS50235">
    <property type="entry name" value="USP_3"/>
    <property type="match status" value="1"/>
</dbReference>
<dbReference type="Gene3D" id="3.90.70.10">
    <property type="entry name" value="Cysteine proteinases"/>
    <property type="match status" value="1"/>
</dbReference>
<dbReference type="InterPro" id="IPR038765">
    <property type="entry name" value="Papain-like_cys_pep_sf"/>
</dbReference>
<dbReference type="InterPro" id="IPR028889">
    <property type="entry name" value="USP"/>
</dbReference>
<dbReference type="PROSITE" id="PS50835">
    <property type="entry name" value="IG_LIKE"/>
    <property type="match status" value="1"/>
</dbReference>
<dbReference type="eggNOG" id="KOG2026">
    <property type="taxonomic scope" value="Eukaryota"/>
</dbReference>